<keyword evidence="2" id="KW-1185">Reference proteome</keyword>
<dbReference type="Proteomes" id="UP001139158">
    <property type="component" value="Unassembled WGS sequence"/>
</dbReference>
<reference evidence="1" key="1">
    <citation type="submission" date="2021-10" db="EMBL/GenBank/DDBJ databases">
        <title>Novel species in genus Arthrobacter.</title>
        <authorList>
            <person name="Liu Y."/>
        </authorList>
    </citation>
    <scope>NUCLEOTIDE SEQUENCE</scope>
    <source>
        <strain evidence="1">Zg-Y453</strain>
    </source>
</reference>
<evidence type="ECO:0000313" key="1">
    <source>
        <dbReference type="EMBL" id="MCC3299558.1"/>
    </source>
</evidence>
<proteinExistence type="predicted"/>
<organism evidence="1 2">
    <name type="scientific">Arthrobacter caoxuetaonis</name>
    <dbReference type="NCBI Taxonomy" id="2886935"/>
    <lineage>
        <taxon>Bacteria</taxon>
        <taxon>Bacillati</taxon>
        <taxon>Actinomycetota</taxon>
        <taxon>Actinomycetes</taxon>
        <taxon>Micrococcales</taxon>
        <taxon>Micrococcaceae</taxon>
        <taxon>Arthrobacter</taxon>
    </lineage>
</organism>
<dbReference type="Gene3D" id="3.40.1000.10">
    <property type="entry name" value="Mog1/PsbP, alpha/beta/alpha sandwich"/>
    <property type="match status" value="1"/>
</dbReference>
<comment type="caution">
    <text evidence="1">The sequence shown here is derived from an EMBL/GenBank/DDBJ whole genome shotgun (WGS) entry which is preliminary data.</text>
</comment>
<sequence>MFTAECSANVALERPSDWEVIPHPDAELVVAAPLTKWMEEGGFRPNVAVTAFPFPGTVTQLSTVVMASLLTSLADPYLLSVDPVPQLEAVRRLEYLHRGSGGLIHCSQLLLFRNGLAASVTTSCSANQLTAYDEVLGAIALSATLKDPSNG</sequence>
<gene>
    <name evidence="1" type="ORF">LJ757_17325</name>
</gene>
<accession>A0A9X1MGC4</accession>
<name>A0A9X1MGC4_9MICC</name>
<dbReference type="RefSeq" id="WP_227897541.1">
    <property type="nucleotide sequence ID" value="NZ_CP099466.1"/>
</dbReference>
<dbReference type="AlphaFoldDB" id="A0A9X1MGC4"/>
<dbReference type="EMBL" id="JAJFZV010000019">
    <property type="protein sequence ID" value="MCC3299558.1"/>
    <property type="molecule type" value="Genomic_DNA"/>
</dbReference>
<evidence type="ECO:0000313" key="2">
    <source>
        <dbReference type="Proteomes" id="UP001139158"/>
    </source>
</evidence>
<protein>
    <submittedName>
        <fullName evidence="1">Uncharacterized protein</fullName>
    </submittedName>
</protein>